<evidence type="ECO:0000313" key="1">
    <source>
        <dbReference type="EMBL" id="KKN21145.1"/>
    </source>
</evidence>
<gene>
    <name evidence="1" type="ORF">LCGC14_0928530</name>
</gene>
<dbReference type="AlphaFoldDB" id="A0A0F9NNU4"/>
<comment type="caution">
    <text evidence="1">The sequence shown here is derived from an EMBL/GenBank/DDBJ whole genome shotgun (WGS) entry which is preliminary data.</text>
</comment>
<sequence length="239" mass="25049">MATVKEINHDSSTAIGDHYDTVVDAATVLAVNGTAALNGSTYGVNVDFDVLVGPGDDVQLIEAFTLTGDDLRFRFRLDLSNLSTTQDASNSIFLAFIRNTNGDRLFTIRHHSDGAGNFEIDLTGLGDSGGFTVVADVAVSGEICIDVAAVRESNGTAADGSAELFVNDVSQGSIANIDNFNIWNVGIGDLEIGINVVPGTGNTSGNLYYDEFILDDDSTISLCIPPFSGYDLVLGGGQP</sequence>
<organism evidence="1">
    <name type="scientific">marine sediment metagenome</name>
    <dbReference type="NCBI Taxonomy" id="412755"/>
    <lineage>
        <taxon>unclassified sequences</taxon>
        <taxon>metagenomes</taxon>
        <taxon>ecological metagenomes</taxon>
    </lineage>
</organism>
<protein>
    <submittedName>
        <fullName evidence="1">Uncharacterized protein</fullName>
    </submittedName>
</protein>
<reference evidence="1" key="1">
    <citation type="journal article" date="2015" name="Nature">
        <title>Complex archaea that bridge the gap between prokaryotes and eukaryotes.</title>
        <authorList>
            <person name="Spang A."/>
            <person name="Saw J.H."/>
            <person name="Jorgensen S.L."/>
            <person name="Zaremba-Niedzwiedzka K."/>
            <person name="Martijn J."/>
            <person name="Lind A.E."/>
            <person name="van Eijk R."/>
            <person name="Schleper C."/>
            <person name="Guy L."/>
            <person name="Ettema T.J."/>
        </authorList>
    </citation>
    <scope>NUCLEOTIDE SEQUENCE</scope>
</reference>
<proteinExistence type="predicted"/>
<dbReference type="EMBL" id="LAZR01003176">
    <property type="protein sequence ID" value="KKN21145.1"/>
    <property type="molecule type" value="Genomic_DNA"/>
</dbReference>
<accession>A0A0F9NNU4</accession>
<name>A0A0F9NNU4_9ZZZZ</name>